<organism evidence="2 3">
    <name type="scientific">Cystoisospora suis</name>
    <dbReference type="NCBI Taxonomy" id="483139"/>
    <lineage>
        <taxon>Eukaryota</taxon>
        <taxon>Sar</taxon>
        <taxon>Alveolata</taxon>
        <taxon>Apicomplexa</taxon>
        <taxon>Conoidasida</taxon>
        <taxon>Coccidia</taxon>
        <taxon>Eucoccidiorida</taxon>
        <taxon>Eimeriorina</taxon>
        <taxon>Sarcocystidae</taxon>
        <taxon>Cystoisospora</taxon>
    </lineage>
</organism>
<feature type="non-terminal residue" evidence="2">
    <location>
        <position position="1"/>
    </location>
</feature>
<dbReference type="RefSeq" id="XP_067917160.1">
    <property type="nucleotide sequence ID" value="XM_068070864.1"/>
</dbReference>
<evidence type="ECO:0000313" key="3">
    <source>
        <dbReference type="Proteomes" id="UP000221165"/>
    </source>
</evidence>
<dbReference type="Proteomes" id="UP000221165">
    <property type="component" value="Unassembled WGS sequence"/>
</dbReference>
<keyword evidence="3" id="KW-1185">Reference proteome</keyword>
<name>A0A2C6KGH3_9APIC</name>
<feature type="compositionally biased region" description="Basic and acidic residues" evidence="1">
    <location>
        <begin position="1"/>
        <end position="13"/>
    </location>
</feature>
<dbReference type="GeneID" id="94434075"/>
<comment type="caution">
    <text evidence="2">The sequence shown here is derived from an EMBL/GenBank/DDBJ whole genome shotgun (WGS) entry which is preliminary data.</text>
</comment>
<gene>
    <name evidence="2" type="ORF">CSUI_010763</name>
</gene>
<protein>
    <submittedName>
        <fullName evidence="2">Uncharacterized protein</fullName>
    </submittedName>
</protein>
<feature type="region of interest" description="Disordered" evidence="1">
    <location>
        <begin position="1"/>
        <end position="108"/>
    </location>
</feature>
<evidence type="ECO:0000313" key="2">
    <source>
        <dbReference type="EMBL" id="PHJ15426.1"/>
    </source>
</evidence>
<dbReference type="AlphaFoldDB" id="A0A2C6KGH3"/>
<accession>A0A2C6KGH3</accession>
<feature type="compositionally biased region" description="Polar residues" evidence="1">
    <location>
        <begin position="85"/>
        <end position="96"/>
    </location>
</feature>
<dbReference type="EMBL" id="MIGC01008207">
    <property type="protein sequence ID" value="PHJ15426.1"/>
    <property type="molecule type" value="Genomic_DNA"/>
</dbReference>
<proteinExistence type="predicted"/>
<evidence type="ECO:0000256" key="1">
    <source>
        <dbReference type="SAM" id="MobiDB-lite"/>
    </source>
</evidence>
<sequence length="108" mass="11916">EENEDKKEDHRSALQDQENLLSPHQPYQKIKNDFSTAEEPSPPPGAPDVAYALPSREQTSPSPFSRKRSPGHLYTPPPSPATIIGLSNFQASTTSNQREKEEEEGGGM</sequence>
<dbReference type="VEuPathDB" id="ToxoDB:CSUI_010763"/>
<reference evidence="2 3" key="1">
    <citation type="journal article" date="2017" name="Int. J. Parasitol.">
        <title>The genome of the protozoan parasite Cystoisospora suis and a reverse vaccinology approach to identify vaccine candidates.</title>
        <authorList>
            <person name="Palmieri N."/>
            <person name="Shrestha A."/>
            <person name="Ruttkowski B."/>
            <person name="Beck T."/>
            <person name="Vogl C."/>
            <person name="Tomley F."/>
            <person name="Blake D.P."/>
            <person name="Joachim A."/>
        </authorList>
    </citation>
    <scope>NUCLEOTIDE SEQUENCE [LARGE SCALE GENOMIC DNA]</scope>
    <source>
        <strain evidence="2 3">Wien I</strain>
    </source>
</reference>